<feature type="transmembrane region" description="Helical" evidence="2">
    <location>
        <begin position="55"/>
        <end position="77"/>
    </location>
</feature>
<comment type="caution">
    <text evidence="3">The sequence shown here is derived from an EMBL/GenBank/DDBJ whole genome shotgun (WGS) entry which is preliminary data.</text>
</comment>
<dbReference type="AlphaFoldDB" id="A0ABD1KNE2"/>
<sequence length="194" mass="19996">MSQKLCPTGTKWDSLILTCVHPHKLLPPKPVTGINPVLQPATVAPSEVVPDAVTVSVWVCVAVVMSGSILVVLLLFVCRRQVSHSHRTVDKEAQHTDTLLPGPATPPLPEGLPAGFTVNGHPPLHPSSPGPGAHQNGGVVGGRSREEDTCVGVSGCSSSLVCNGNSRTEGGIPLPATELGGAALVTTKTVQCSY</sequence>
<proteinExistence type="predicted"/>
<organism evidence="3 4">
    <name type="scientific">Coilia grayii</name>
    <name type="common">Gray's grenadier anchovy</name>
    <dbReference type="NCBI Taxonomy" id="363190"/>
    <lineage>
        <taxon>Eukaryota</taxon>
        <taxon>Metazoa</taxon>
        <taxon>Chordata</taxon>
        <taxon>Craniata</taxon>
        <taxon>Vertebrata</taxon>
        <taxon>Euteleostomi</taxon>
        <taxon>Actinopterygii</taxon>
        <taxon>Neopterygii</taxon>
        <taxon>Teleostei</taxon>
        <taxon>Clupei</taxon>
        <taxon>Clupeiformes</taxon>
        <taxon>Clupeoidei</taxon>
        <taxon>Engraulidae</taxon>
        <taxon>Coilinae</taxon>
        <taxon>Coilia</taxon>
    </lineage>
</organism>
<keyword evidence="2" id="KW-0472">Membrane</keyword>
<evidence type="ECO:0008006" key="5">
    <source>
        <dbReference type="Google" id="ProtNLM"/>
    </source>
</evidence>
<protein>
    <recommendedName>
        <fullName evidence="5">Sushi domain-containing protein</fullName>
    </recommendedName>
</protein>
<reference evidence="3 4" key="1">
    <citation type="submission" date="2024-09" db="EMBL/GenBank/DDBJ databases">
        <title>A chromosome-level genome assembly of Gray's grenadier anchovy, Coilia grayii.</title>
        <authorList>
            <person name="Fu Z."/>
        </authorList>
    </citation>
    <scope>NUCLEOTIDE SEQUENCE [LARGE SCALE GENOMIC DNA]</scope>
    <source>
        <strain evidence="3">G4</strain>
        <tissue evidence="3">Muscle</tissue>
    </source>
</reference>
<keyword evidence="2" id="KW-0812">Transmembrane</keyword>
<evidence type="ECO:0000256" key="1">
    <source>
        <dbReference type="SAM" id="MobiDB-lite"/>
    </source>
</evidence>
<evidence type="ECO:0000313" key="3">
    <source>
        <dbReference type="EMBL" id="KAL2100694.1"/>
    </source>
</evidence>
<dbReference type="EMBL" id="JBHFQA010000003">
    <property type="protein sequence ID" value="KAL2100694.1"/>
    <property type="molecule type" value="Genomic_DNA"/>
</dbReference>
<dbReference type="Proteomes" id="UP001591681">
    <property type="component" value="Unassembled WGS sequence"/>
</dbReference>
<keyword evidence="2" id="KW-1133">Transmembrane helix</keyword>
<accession>A0ABD1KNE2</accession>
<evidence type="ECO:0000256" key="2">
    <source>
        <dbReference type="SAM" id="Phobius"/>
    </source>
</evidence>
<evidence type="ECO:0000313" key="4">
    <source>
        <dbReference type="Proteomes" id="UP001591681"/>
    </source>
</evidence>
<keyword evidence="4" id="KW-1185">Reference proteome</keyword>
<gene>
    <name evidence="3" type="ORF">ACEWY4_002455</name>
</gene>
<name>A0ABD1KNE2_9TELE</name>
<feature type="region of interest" description="Disordered" evidence="1">
    <location>
        <begin position="86"/>
        <end position="146"/>
    </location>
</feature>